<evidence type="ECO:0000313" key="2">
    <source>
        <dbReference type="EMBL" id="GFZ00972.1"/>
    </source>
</evidence>
<dbReference type="Pfam" id="PF13966">
    <property type="entry name" value="zf-RVT"/>
    <property type="match status" value="1"/>
</dbReference>
<dbReference type="InterPro" id="IPR026960">
    <property type="entry name" value="RVT-Znf"/>
</dbReference>
<gene>
    <name evidence="2" type="ORF">Acr_14g0006070</name>
</gene>
<reference evidence="2 3" key="1">
    <citation type="submission" date="2019-07" db="EMBL/GenBank/DDBJ databases">
        <title>De Novo Assembly of kiwifruit Actinidia rufa.</title>
        <authorList>
            <person name="Sugita-Konishi S."/>
            <person name="Sato K."/>
            <person name="Mori E."/>
            <person name="Abe Y."/>
            <person name="Kisaki G."/>
            <person name="Hamano K."/>
            <person name="Suezawa K."/>
            <person name="Otani M."/>
            <person name="Fukuda T."/>
            <person name="Manabe T."/>
            <person name="Gomi K."/>
            <person name="Tabuchi M."/>
            <person name="Akimitsu K."/>
            <person name="Kataoka I."/>
        </authorList>
    </citation>
    <scope>NUCLEOTIDE SEQUENCE [LARGE SCALE GENOMIC DNA]</scope>
    <source>
        <strain evidence="3">cv. Fuchu</strain>
    </source>
</reference>
<protein>
    <recommendedName>
        <fullName evidence="1">Reverse transcriptase zinc-binding domain-containing protein</fullName>
    </recommendedName>
</protein>
<evidence type="ECO:0000313" key="3">
    <source>
        <dbReference type="Proteomes" id="UP000585474"/>
    </source>
</evidence>
<accession>A0A7J0FQH9</accession>
<comment type="caution">
    <text evidence="2">The sequence shown here is derived from an EMBL/GenBank/DDBJ whole genome shotgun (WGS) entry which is preliminary data.</text>
</comment>
<dbReference type="AlphaFoldDB" id="A0A7J0FQH9"/>
<dbReference type="PANTHER" id="PTHR33116:SF84">
    <property type="entry name" value="RNA-DIRECTED DNA POLYMERASE"/>
    <property type="match status" value="1"/>
</dbReference>
<organism evidence="2 3">
    <name type="scientific">Actinidia rufa</name>
    <dbReference type="NCBI Taxonomy" id="165716"/>
    <lineage>
        <taxon>Eukaryota</taxon>
        <taxon>Viridiplantae</taxon>
        <taxon>Streptophyta</taxon>
        <taxon>Embryophyta</taxon>
        <taxon>Tracheophyta</taxon>
        <taxon>Spermatophyta</taxon>
        <taxon>Magnoliopsida</taxon>
        <taxon>eudicotyledons</taxon>
        <taxon>Gunneridae</taxon>
        <taxon>Pentapetalae</taxon>
        <taxon>asterids</taxon>
        <taxon>Ericales</taxon>
        <taxon>Actinidiaceae</taxon>
        <taxon>Actinidia</taxon>
    </lineage>
</organism>
<keyword evidence="3" id="KW-1185">Reference proteome</keyword>
<sequence>MASRLSPLLINLIDPAQAAFVQSRSMVENIYLVPELLKHYGWSRISPRCIMKIDLRKAYNTINWDFVNDVLIASIDRVDLDNIKNSSDLSVEKFPFRYLGLPVVATKLSIAQFHPFLDRVAGYISSWADKLLVAEGSLQAAKSRIEQWIIGGKFSSKAAYEFFRPQKIKLTWPKLVWHGCITPKHAFILWLGLKDRLLTRDKLQGHIEDLICPLCMAADESIDHLFFQCNVGKQVWSQIKNWIGFLRAMTTLKIVVKWMIKEATGTRIQSKAKKIGLACTVYFLWEARNERIFEGKIKHRKTIIRCIQVQVYRIIYNLFPDLIGL</sequence>
<name>A0A7J0FQH9_9ERIC</name>
<dbReference type="OrthoDB" id="1622315at2759"/>
<dbReference type="EMBL" id="BJWL01000014">
    <property type="protein sequence ID" value="GFZ00972.1"/>
    <property type="molecule type" value="Genomic_DNA"/>
</dbReference>
<proteinExistence type="predicted"/>
<dbReference type="Proteomes" id="UP000585474">
    <property type="component" value="Unassembled WGS sequence"/>
</dbReference>
<evidence type="ECO:0000259" key="1">
    <source>
        <dbReference type="Pfam" id="PF13966"/>
    </source>
</evidence>
<dbReference type="PANTHER" id="PTHR33116">
    <property type="entry name" value="REVERSE TRANSCRIPTASE ZINC-BINDING DOMAIN-CONTAINING PROTEIN-RELATED-RELATED"/>
    <property type="match status" value="1"/>
</dbReference>
<feature type="domain" description="Reverse transcriptase zinc-binding" evidence="1">
    <location>
        <begin position="154"/>
        <end position="236"/>
    </location>
</feature>